<evidence type="ECO:0000313" key="2">
    <source>
        <dbReference type="Proteomes" id="UP000054717"/>
    </source>
</evidence>
<dbReference type="Proteomes" id="UP000054717">
    <property type="component" value="Unassembled WGS sequence"/>
</dbReference>
<comment type="caution">
    <text evidence="1">The sequence shown here is derived from an EMBL/GenBank/DDBJ whole genome shotgun (WGS) entry which is preliminary data.</text>
</comment>
<dbReference type="AlphaFoldDB" id="A0A158KHF2"/>
<gene>
    <name evidence="1" type="ORF">AWB66_06275</name>
</gene>
<sequence length="163" mass="17900">MPLIVGLTMPNVIDKDIGNGTAFIAPLTKQHIERVSEACKLLTGWRWIVEKIQHERGVEAQPRTVDQVTDEIFGRMQESRRASESGPGPVVRAKNDCSGRFRGKEARRLHDLILPPQLRMISAILTAASASTPATTAFTLPTLGSTSMVMDAPFRARSQPARP</sequence>
<dbReference type="EMBL" id="FCNZ02000072">
    <property type="protein sequence ID" value="SAL80576.1"/>
    <property type="molecule type" value="Genomic_DNA"/>
</dbReference>
<proteinExistence type="predicted"/>
<protein>
    <submittedName>
        <fullName evidence="1">Uncharacterized protein</fullName>
    </submittedName>
</protein>
<organism evidence="1 2">
    <name type="scientific">Caballeronia telluris</name>
    <dbReference type="NCBI Taxonomy" id="326475"/>
    <lineage>
        <taxon>Bacteria</taxon>
        <taxon>Pseudomonadati</taxon>
        <taxon>Pseudomonadota</taxon>
        <taxon>Betaproteobacteria</taxon>
        <taxon>Burkholderiales</taxon>
        <taxon>Burkholderiaceae</taxon>
        <taxon>Caballeronia</taxon>
    </lineage>
</organism>
<evidence type="ECO:0000313" key="1">
    <source>
        <dbReference type="EMBL" id="SAL80576.1"/>
    </source>
</evidence>
<accession>A0A158KHF2</accession>
<keyword evidence="2" id="KW-1185">Reference proteome</keyword>
<name>A0A158KHF2_9BURK</name>
<reference evidence="1" key="1">
    <citation type="submission" date="2016-01" db="EMBL/GenBank/DDBJ databases">
        <authorList>
            <person name="Peeters Charlotte."/>
        </authorList>
    </citation>
    <scope>NUCLEOTIDE SEQUENCE</scope>
    <source>
        <strain evidence="1">LMG 22936</strain>
    </source>
</reference>